<dbReference type="Pfam" id="PF05401">
    <property type="entry name" value="NodS"/>
    <property type="match status" value="1"/>
</dbReference>
<reference evidence="1 2" key="1">
    <citation type="submission" date="2011-02" db="EMBL/GenBank/DDBJ databases">
        <title>The complete sequence of plasmid1 of Deinococcus proteolyticus DSM 20540.</title>
        <authorList>
            <consortium name="US DOE Joint Genome Institute (JGI-PGF)"/>
            <person name="Lucas S."/>
            <person name="Copeland A."/>
            <person name="Lapidus A."/>
            <person name="Bruce D."/>
            <person name="Goodwin L."/>
            <person name="Pitluck S."/>
            <person name="Kyrpides N."/>
            <person name="Mavromatis K."/>
            <person name="Pagani I."/>
            <person name="Ivanova N."/>
            <person name="Ovchinnikova G."/>
            <person name="Zeytun A."/>
            <person name="Detter J.C."/>
            <person name="Han C."/>
            <person name="Land M."/>
            <person name="Hauser L."/>
            <person name="Markowitz V."/>
            <person name="Cheng J.-F."/>
            <person name="Hugenholtz P."/>
            <person name="Woyke T."/>
            <person name="Wu D."/>
            <person name="Pukall R."/>
            <person name="Steenblock K."/>
            <person name="Brambilla E."/>
            <person name="Klenk H.-P."/>
            <person name="Eisen J.A."/>
        </authorList>
    </citation>
    <scope>NUCLEOTIDE SEQUENCE [LARGE SCALE GENOMIC DNA]</scope>
    <source>
        <strain evidence="2">ATCC 35074 / DSM 20540 / JCM 6276 / NBRC 101906 / NCIMB 13154 / VKM Ac-1939 / CCM 2703 / MRP</strain>
        <plasmid evidence="2">Plasmid pDEIPR01</plasmid>
    </source>
</reference>
<organism evidence="1 2">
    <name type="scientific">Deinococcus proteolyticus (strain ATCC 35074 / DSM 20540 / JCM 6276 / NBRC 101906 / NCIMB 13154 / VKM Ac-1939 / CCM 2703 / MRP)</name>
    <dbReference type="NCBI Taxonomy" id="693977"/>
    <lineage>
        <taxon>Bacteria</taxon>
        <taxon>Thermotogati</taxon>
        <taxon>Deinococcota</taxon>
        <taxon>Deinococci</taxon>
        <taxon>Deinococcales</taxon>
        <taxon>Deinococcaceae</taxon>
        <taxon>Deinococcus</taxon>
    </lineage>
</organism>
<sequence length="199" mass="22078">MTLPPEYFEDVYAANEDPWDFASSPYEAAKYARTLAALPHERYRRALEVGCSIGVLTGQLAQRADRLLALDISEQALERARARNAGQTHIQFRRAGLPGGLPDGLFDLTVLSEVLYYLSPADLQQALDEVLARLEPGGTLLLVHWTPRVHDYPQTGDAVHEAALARVGRGLEHLHAERHGDEEQGYRLDAFQRTPGQPG</sequence>
<keyword evidence="1" id="KW-0808">Transferase</keyword>
<dbReference type="PANTHER" id="PTHR42912">
    <property type="entry name" value="METHYLTRANSFERASE"/>
    <property type="match status" value="1"/>
</dbReference>
<dbReference type="GO" id="GO:0008757">
    <property type="term" value="F:S-adenosylmethionine-dependent methyltransferase activity"/>
    <property type="evidence" value="ECO:0007669"/>
    <property type="project" value="InterPro"/>
</dbReference>
<evidence type="ECO:0000313" key="1">
    <source>
        <dbReference type="EMBL" id="ADY27352.1"/>
    </source>
</evidence>
<dbReference type="OrthoDB" id="116799at2"/>
<name>F0RPP6_DEIPM</name>
<gene>
    <name evidence="1" type="ordered locus">Deipr_2225</name>
</gene>
<dbReference type="GO" id="GO:0009312">
    <property type="term" value="P:oligosaccharide biosynthetic process"/>
    <property type="evidence" value="ECO:0007669"/>
    <property type="project" value="InterPro"/>
</dbReference>
<protein>
    <submittedName>
        <fullName evidence="1">Methyltransferase type 11</fullName>
    </submittedName>
</protein>
<dbReference type="InterPro" id="IPR029063">
    <property type="entry name" value="SAM-dependent_MTases_sf"/>
</dbReference>
<dbReference type="InterPro" id="IPR008715">
    <property type="entry name" value="SAM-MeTfrase_NodS-like"/>
</dbReference>
<dbReference type="KEGG" id="dpt:Deipr_2225"/>
<accession>F0RPP6</accession>
<dbReference type="Proteomes" id="UP000007718">
    <property type="component" value="Plasmid pDEIPR01"/>
</dbReference>
<evidence type="ECO:0000313" key="2">
    <source>
        <dbReference type="Proteomes" id="UP000007718"/>
    </source>
</evidence>
<dbReference type="AlphaFoldDB" id="F0RPP6"/>
<keyword evidence="2" id="KW-1185">Reference proteome</keyword>
<keyword evidence="1" id="KW-0489">Methyltransferase</keyword>
<dbReference type="HOGENOM" id="CLU_091685_0_0_0"/>
<dbReference type="RefSeq" id="WP_013623084.1">
    <property type="nucleotide sequence ID" value="NC_015169.1"/>
</dbReference>
<dbReference type="SUPFAM" id="SSF53335">
    <property type="entry name" value="S-adenosyl-L-methionine-dependent methyltransferases"/>
    <property type="match status" value="1"/>
</dbReference>
<dbReference type="Gene3D" id="3.40.50.150">
    <property type="entry name" value="Vaccinia Virus protein VP39"/>
    <property type="match status" value="1"/>
</dbReference>
<dbReference type="GO" id="GO:0032259">
    <property type="term" value="P:methylation"/>
    <property type="evidence" value="ECO:0007669"/>
    <property type="project" value="UniProtKB-KW"/>
</dbReference>
<dbReference type="InterPro" id="IPR050508">
    <property type="entry name" value="Methyltransf_Superfamily"/>
</dbReference>
<proteinExistence type="predicted"/>
<keyword evidence="1" id="KW-0614">Plasmid</keyword>
<dbReference type="PANTHER" id="PTHR42912:SF45">
    <property type="entry name" value="23S RRNA (GUANINE(745)-N(1))-METHYLTRANSFERASE"/>
    <property type="match status" value="1"/>
</dbReference>
<dbReference type="EMBL" id="CP002537">
    <property type="protein sequence ID" value="ADY27352.1"/>
    <property type="molecule type" value="Genomic_DNA"/>
</dbReference>
<dbReference type="CDD" id="cd02440">
    <property type="entry name" value="AdoMet_MTases"/>
    <property type="match status" value="1"/>
</dbReference>
<geneLocation type="plasmid" evidence="1 2">
    <name>pDEIPR01</name>
</geneLocation>